<evidence type="ECO:0000256" key="3">
    <source>
        <dbReference type="ARBA" id="ARBA00022989"/>
    </source>
</evidence>
<reference evidence="6" key="1">
    <citation type="submission" date="2021-01" db="EMBL/GenBank/DDBJ databases">
        <title>Whole genome shotgun sequence of Acrocarpospora phusangensis NBRC 108782.</title>
        <authorList>
            <person name="Komaki H."/>
            <person name="Tamura T."/>
        </authorList>
    </citation>
    <scope>NUCLEOTIDE SEQUENCE</scope>
    <source>
        <strain evidence="6">NBRC 108782</strain>
    </source>
</reference>
<evidence type="ECO:0008006" key="8">
    <source>
        <dbReference type="Google" id="ProtNLM"/>
    </source>
</evidence>
<feature type="transmembrane region" description="Helical" evidence="5">
    <location>
        <begin position="100"/>
        <end position="119"/>
    </location>
</feature>
<protein>
    <recommendedName>
        <fullName evidence="8">DoxX family protein</fullName>
    </recommendedName>
</protein>
<feature type="transmembrane region" description="Helical" evidence="5">
    <location>
        <begin position="6"/>
        <end position="28"/>
    </location>
</feature>
<organism evidence="6 7">
    <name type="scientific">Acrocarpospora phusangensis</name>
    <dbReference type="NCBI Taxonomy" id="1070424"/>
    <lineage>
        <taxon>Bacteria</taxon>
        <taxon>Bacillati</taxon>
        <taxon>Actinomycetota</taxon>
        <taxon>Actinomycetes</taxon>
        <taxon>Streptosporangiales</taxon>
        <taxon>Streptosporangiaceae</taxon>
        <taxon>Acrocarpospora</taxon>
    </lineage>
</organism>
<evidence type="ECO:0000313" key="6">
    <source>
        <dbReference type="EMBL" id="GIH26326.1"/>
    </source>
</evidence>
<proteinExistence type="predicted"/>
<accession>A0A919ULL8</accession>
<sequence length="121" mass="12376">MKEYVVMAFVTDIASVLLALVLLVSAYGKLRHAPSQVQTLTRVGVAQRLIPVLAALEIAGALGLLAGLFWAPIGIAAAAGVVAYFIGAVGSHLRVKDFNVTAPAVLLLAGGAILTLSIATL</sequence>
<dbReference type="GO" id="GO:0016020">
    <property type="term" value="C:membrane"/>
    <property type="evidence" value="ECO:0007669"/>
    <property type="project" value="UniProtKB-SubCell"/>
</dbReference>
<comment type="caution">
    <text evidence="6">The sequence shown here is derived from an EMBL/GenBank/DDBJ whole genome shotgun (WGS) entry which is preliminary data.</text>
</comment>
<dbReference type="RefSeq" id="WP_204043007.1">
    <property type="nucleotide sequence ID" value="NZ_BOOA01000038.1"/>
</dbReference>
<dbReference type="Proteomes" id="UP000640052">
    <property type="component" value="Unassembled WGS sequence"/>
</dbReference>
<dbReference type="Pfam" id="PF13564">
    <property type="entry name" value="DoxX_2"/>
    <property type="match status" value="1"/>
</dbReference>
<keyword evidence="4 5" id="KW-0472">Membrane</keyword>
<dbReference type="InterPro" id="IPR032808">
    <property type="entry name" value="DoxX"/>
</dbReference>
<evidence type="ECO:0000313" key="7">
    <source>
        <dbReference type="Proteomes" id="UP000640052"/>
    </source>
</evidence>
<keyword evidence="3 5" id="KW-1133">Transmembrane helix</keyword>
<evidence type="ECO:0000256" key="5">
    <source>
        <dbReference type="SAM" id="Phobius"/>
    </source>
</evidence>
<evidence type="ECO:0000256" key="1">
    <source>
        <dbReference type="ARBA" id="ARBA00004141"/>
    </source>
</evidence>
<gene>
    <name evidence="6" type="ORF">Aph01nite_46360</name>
</gene>
<comment type="subcellular location">
    <subcellularLocation>
        <location evidence="1">Membrane</location>
        <topology evidence="1">Multi-pass membrane protein</topology>
    </subcellularLocation>
</comment>
<keyword evidence="7" id="KW-1185">Reference proteome</keyword>
<keyword evidence="2 5" id="KW-0812">Transmembrane</keyword>
<feature type="transmembrane region" description="Helical" evidence="5">
    <location>
        <begin position="49"/>
        <end position="69"/>
    </location>
</feature>
<feature type="transmembrane region" description="Helical" evidence="5">
    <location>
        <begin position="75"/>
        <end position="93"/>
    </location>
</feature>
<name>A0A919ULL8_9ACTN</name>
<evidence type="ECO:0000256" key="2">
    <source>
        <dbReference type="ARBA" id="ARBA00022692"/>
    </source>
</evidence>
<dbReference type="EMBL" id="BOOA01000038">
    <property type="protein sequence ID" value="GIH26326.1"/>
    <property type="molecule type" value="Genomic_DNA"/>
</dbReference>
<dbReference type="AlphaFoldDB" id="A0A919ULL8"/>
<evidence type="ECO:0000256" key="4">
    <source>
        <dbReference type="ARBA" id="ARBA00023136"/>
    </source>
</evidence>